<feature type="compositionally biased region" description="Acidic residues" evidence="2">
    <location>
        <begin position="515"/>
        <end position="529"/>
    </location>
</feature>
<dbReference type="Gene3D" id="6.10.30.50">
    <property type="match status" value="1"/>
</dbReference>
<dbReference type="Proteomes" id="UP000646827">
    <property type="component" value="Unassembled WGS sequence"/>
</dbReference>
<dbReference type="OrthoDB" id="1104827at2759"/>
<accession>A0A8H7VJ93</accession>
<dbReference type="Pfam" id="PF02181">
    <property type="entry name" value="FH2"/>
    <property type="match status" value="1"/>
</dbReference>
<proteinExistence type="predicted"/>
<feature type="compositionally biased region" description="Basic and acidic residues" evidence="2">
    <location>
        <begin position="465"/>
        <end position="489"/>
    </location>
</feature>
<dbReference type="PANTHER" id="PTHR45725:SF1">
    <property type="entry name" value="DISHEVELLED ASSOCIATED ACTIVATOR OF MORPHOGENESIS, ISOFORM D"/>
    <property type="match status" value="1"/>
</dbReference>
<dbReference type="Gene3D" id="1.20.58.2220">
    <property type="entry name" value="Formin, FH2 domain"/>
    <property type="match status" value="1"/>
</dbReference>
<dbReference type="InterPro" id="IPR042201">
    <property type="entry name" value="FH2_Formin_sf"/>
</dbReference>
<dbReference type="AlphaFoldDB" id="A0A8H7VJ93"/>
<evidence type="ECO:0000259" key="4">
    <source>
        <dbReference type="PROSITE" id="PS51444"/>
    </source>
</evidence>
<dbReference type="Gene3D" id="1.20.58.630">
    <property type="match status" value="1"/>
</dbReference>
<dbReference type="GO" id="GO:0008017">
    <property type="term" value="F:microtubule binding"/>
    <property type="evidence" value="ECO:0007669"/>
    <property type="project" value="InterPro"/>
</dbReference>
<organism evidence="5 6">
    <name type="scientific">Circinella minor</name>
    <dbReference type="NCBI Taxonomy" id="1195481"/>
    <lineage>
        <taxon>Eukaryota</taxon>
        <taxon>Fungi</taxon>
        <taxon>Fungi incertae sedis</taxon>
        <taxon>Mucoromycota</taxon>
        <taxon>Mucoromycotina</taxon>
        <taxon>Mucoromycetes</taxon>
        <taxon>Mucorales</taxon>
        <taxon>Lichtheimiaceae</taxon>
        <taxon>Circinella</taxon>
    </lineage>
</organism>
<dbReference type="GO" id="GO:0005884">
    <property type="term" value="C:actin filament"/>
    <property type="evidence" value="ECO:0007669"/>
    <property type="project" value="InterPro"/>
</dbReference>
<dbReference type="InterPro" id="IPR015425">
    <property type="entry name" value="FH2_Formin"/>
</dbReference>
<dbReference type="SUPFAM" id="SSF101447">
    <property type="entry name" value="Formin homology 2 domain (FH2 domain)"/>
    <property type="match status" value="1"/>
</dbReference>
<evidence type="ECO:0000313" key="5">
    <source>
        <dbReference type="EMBL" id="KAG2218498.1"/>
    </source>
</evidence>
<feature type="compositionally biased region" description="Basic residues" evidence="2">
    <location>
        <begin position="490"/>
        <end position="499"/>
    </location>
</feature>
<evidence type="ECO:0008006" key="7">
    <source>
        <dbReference type="Google" id="ProtNLM"/>
    </source>
</evidence>
<dbReference type="GO" id="GO:0045010">
    <property type="term" value="P:actin nucleation"/>
    <property type="evidence" value="ECO:0007669"/>
    <property type="project" value="InterPro"/>
</dbReference>
<dbReference type="PANTHER" id="PTHR45725">
    <property type="entry name" value="FORMIN HOMOLOGY 2 FAMILY MEMBER"/>
    <property type="match status" value="1"/>
</dbReference>
<dbReference type="InterPro" id="IPR051425">
    <property type="entry name" value="Formin_Homology"/>
</dbReference>
<dbReference type="InterPro" id="IPR001265">
    <property type="entry name" value="Formin_Cappuccino_subfam"/>
</dbReference>
<comment type="caution">
    <text evidence="5">The sequence shown here is derived from an EMBL/GenBank/DDBJ whole genome shotgun (WGS) entry which is preliminary data.</text>
</comment>
<dbReference type="PROSITE" id="PS51444">
    <property type="entry name" value="FH2"/>
    <property type="match status" value="1"/>
</dbReference>
<dbReference type="EMBL" id="JAEPRB010000226">
    <property type="protein sequence ID" value="KAG2218498.1"/>
    <property type="molecule type" value="Genomic_DNA"/>
</dbReference>
<keyword evidence="6" id="KW-1185">Reference proteome</keyword>
<feature type="domain" description="DAD" evidence="3">
    <location>
        <begin position="468"/>
        <end position="498"/>
    </location>
</feature>
<evidence type="ECO:0000256" key="2">
    <source>
        <dbReference type="SAM" id="MobiDB-lite"/>
    </source>
</evidence>
<evidence type="ECO:0000256" key="1">
    <source>
        <dbReference type="SAM" id="Coils"/>
    </source>
</evidence>
<protein>
    <recommendedName>
        <fullName evidence="7">FH2 domain-containing protein</fullName>
    </recommendedName>
</protein>
<evidence type="ECO:0000259" key="3">
    <source>
        <dbReference type="PROSITE" id="PS51231"/>
    </source>
</evidence>
<name>A0A8H7VJ93_9FUNG</name>
<sequence>KKSKDNIIPPVPTGPKRKELHHYPQIKLKNLQWQKLEPHHLEKTVWTLEGVDESEFEDVLHRTGELEKIDTFFAAKVNTLFDRKLKAKMEERKDAIKFLSKEKSRNLNIAVLPRFKHFDSFVDVRKRILAVDDQLCTDTLLGNLISYIPSKEDDLNTMEKYIKASEEEQKKLDTPEQFIIEMMKTYRYESRLQFMLFRVQFWERYDQLTKNMTMVVEVSDALRSSSSLKELLCLILMLGNYMNGSSFQGGAFGMRVSSINKLGDTKASSNSSTTLLNVLVGITRRQFPHIQRFEHDLRNVQHAARIMATVNDMVEQYTDMRQNLKKLDIELDTKWKDIEDLDEEDRFLEVMEKHRTAASERFEELESLYINMDAKWKDVMTFYGENPKVMRPDDFFNIFAKFATSWKDANHQEDKLIQRMEREAKRKRDEEARQQRARALKEANEAALENIGGDDEPPSSPGGTLREDDRRMMDNLLEKLRSGETENRQRRERRKRQQKRMLEQQQQISLSSPLFEEEQERDNDDDEDDFLMTEISAADLLKNLQAESTTPISL</sequence>
<dbReference type="InterPro" id="IPR014767">
    <property type="entry name" value="DAD_dom"/>
</dbReference>
<dbReference type="SMART" id="SM00498">
    <property type="entry name" value="FH2"/>
    <property type="match status" value="1"/>
</dbReference>
<reference evidence="5 6" key="1">
    <citation type="submission" date="2020-12" db="EMBL/GenBank/DDBJ databases">
        <title>Metabolic potential, ecology and presence of endohyphal bacteria is reflected in genomic diversity of Mucoromycotina.</title>
        <authorList>
            <person name="Muszewska A."/>
            <person name="Okrasinska A."/>
            <person name="Steczkiewicz K."/>
            <person name="Drgas O."/>
            <person name="Orlowska M."/>
            <person name="Perlinska-Lenart U."/>
            <person name="Aleksandrzak-Piekarczyk T."/>
            <person name="Szatraj K."/>
            <person name="Zielenkiewicz U."/>
            <person name="Pilsyk S."/>
            <person name="Malc E."/>
            <person name="Mieczkowski P."/>
            <person name="Kruszewska J.S."/>
            <person name="Biernat P."/>
            <person name="Pawlowska J."/>
        </authorList>
    </citation>
    <scope>NUCLEOTIDE SEQUENCE [LARGE SCALE GENOMIC DNA]</scope>
    <source>
        <strain evidence="5 6">CBS 142.35</strain>
    </source>
</reference>
<feature type="non-terminal residue" evidence="5">
    <location>
        <position position="1"/>
    </location>
</feature>
<keyword evidence="1" id="KW-0175">Coiled coil</keyword>
<gene>
    <name evidence="5" type="ORF">INT45_004100</name>
</gene>
<feature type="region of interest" description="Disordered" evidence="2">
    <location>
        <begin position="448"/>
        <end position="529"/>
    </location>
</feature>
<feature type="coiled-coil region" evidence="1">
    <location>
        <begin position="310"/>
        <end position="368"/>
    </location>
</feature>
<dbReference type="PRINTS" id="PR00828">
    <property type="entry name" value="FORMIN"/>
</dbReference>
<dbReference type="PROSITE" id="PS51231">
    <property type="entry name" value="DAD"/>
    <property type="match status" value="1"/>
</dbReference>
<feature type="domain" description="FH2" evidence="4">
    <location>
        <begin position="18"/>
        <end position="432"/>
    </location>
</feature>
<evidence type="ECO:0000313" key="6">
    <source>
        <dbReference type="Proteomes" id="UP000646827"/>
    </source>
</evidence>